<dbReference type="InterPro" id="IPR013121">
    <property type="entry name" value="Fe_red_NAD-bd_6"/>
</dbReference>
<accession>A0A1L7WHQ0</accession>
<keyword evidence="5 10" id="KW-1133">Transmembrane helix</keyword>
<feature type="transmembrane region" description="Helical" evidence="10">
    <location>
        <begin position="18"/>
        <end position="40"/>
    </location>
</feature>
<evidence type="ECO:0000256" key="2">
    <source>
        <dbReference type="ARBA" id="ARBA00022448"/>
    </source>
</evidence>
<evidence type="ECO:0000256" key="1">
    <source>
        <dbReference type="ARBA" id="ARBA00004141"/>
    </source>
</evidence>
<dbReference type="Pfam" id="PF08030">
    <property type="entry name" value="NAD_binding_6"/>
    <property type="match status" value="1"/>
</dbReference>
<dbReference type="GO" id="GO:0000293">
    <property type="term" value="F:ferric-chelate reductase activity"/>
    <property type="evidence" value="ECO:0007669"/>
    <property type="project" value="UniProtKB-ARBA"/>
</dbReference>
<dbReference type="GO" id="GO:0015677">
    <property type="term" value="P:copper ion import"/>
    <property type="evidence" value="ECO:0007669"/>
    <property type="project" value="TreeGrafter"/>
</dbReference>
<dbReference type="SUPFAM" id="SSF52343">
    <property type="entry name" value="Ferredoxin reductase-like, C-terminal NADP-linked domain"/>
    <property type="match status" value="1"/>
</dbReference>
<keyword evidence="15" id="KW-1185">Reference proteome</keyword>
<keyword evidence="8 10" id="KW-0472">Membrane</keyword>
<name>A0A1L7WHQ0_9HELO</name>
<evidence type="ECO:0000259" key="11">
    <source>
        <dbReference type="Pfam" id="PF01794"/>
    </source>
</evidence>
<dbReference type="SFLD" id="SFLDS00052">
    <property type="entry name" value="Ferric_Reductase_Domain"/>
    <property type="match status" value="1"/>
</dbReference>
<dbReference type="InterPro" id="IPR013130">
    <property type="entry name" value="Fe3_Rdtase_TM_dom"/>
</dbReference>
<dbReference type="GO" id="GO:0006826">
    <property type="term" value="P:iron ion transport"/>
    <property type="evidence" value="ECO:0007669"/>
    <property type="project" value="TreeGrafter"/>
</dbReference>
<dbReference type="STRING" id="576137.A0A1L7WHQ0"/>
<keyword evidence="3 10" id="KW-0812">Transmembrane</keyword>
<feature type="domain" description="FAD-binding 8" evidence="12">
    <location>
        <begin position="268"/>
        <end position="353"/>
    </location>
</feature>
<keyword evidence="4" id="KW-0249">Electron transport</keyword>
<evidence type="ECO:0000256" key="9">
    <source>
        <dbReference type="SAM" id="MobiDB-lite"/>
    </source>
</evidence>
<gene>
    <name evidence="14" type="ORF">PAC_02168</name>
</gene>
<dbReference type="Gene3D" id="3.40.50.80">
    <property type="entry name" value="Nucleotide-binding domain of ferredoxin-NADP reductase (FNR) module"/>
    <property type="match status" value="1"/>
</dbReference>
<dbReference type="OrthoDB" id="10006946at2759"/>
<feature type="domain" description="Ferric reductase NAD binding" evidence="13">
    <location>
        <begin position="361"/>
        <end position="528"/>
    </location>
</feature>
<evidence type="ECO:0000259" key="12">
    <source>
        <dbReference type="Pfam" id="PF08022"/>
    </source>
</evidence>
<dbReference type="GO" id="GO:0005886">
    <property type="term" value="C:plasma membrane"/>
    <property type="evidence" value="ECO:0007669"/>
    <property type="project" value="TreeGrafter"/>
</dbReference>
<dbReference type="Proteomes" id="UP000184330">
    <property type="component" value="Unassembled WGS sequence"/>
</dbReference>
<evidence type="ECO:0000313" key="14">
    <source>
        <dbReference type="EMBL" id="CZR52291.1"/>
    </source>
</evidence>
<dbReference type="SFLD" id="SFLDG01168">
    <property type="entry name" value="Ferric_reductase_subgroup_(FRE"/>
    <property type="match status" value="1"/>
</dbReference>
<sequence length="548" mass="60758">MAISKKLRQRNNENAAKYFASAFCGFIALFIIFHWTRLLYKRCGLSKKRTGGVLKLPVAFTRLSRQLLTRKVPGFPSAGHNLVFLGYIVTNLCITFTEIDWTNLVGLSKRLGWVTVSNLSLVMFLSLKNTPLAFMTAYSYEHLQPLHQIAGYTTIATWFMHAMIYITAWDYSHTLHEMLEKDQIMGIIGGISLLLLLLTTLLRKWHYELFHIVHSLLAVLILIMAGLHRPNLVQKSSYAIIFCGAIWGLDRLIRTVKLSIYGVGNKATLTPLPHGGTKIVLKKAPKGAKAGKHIWLHLPCIRKIELHPFTIVSTDPLELVVAAQDGFTRDLHDHAVKNPGVEISASVDGPYGSVLDFYGLDKVVFIAGGSGGSYTAGVAVDLLRVLGDDEGTVVEFVWVVRHTEMLAWFSPHLAELSSSPRVNMRIHVTHHSYSPSSPSISGPDEISSTPPEYMQDPEKDLPSPSSPQSMHDPEKILPSLTRELHTLDGRPNIPALVRNTVVDAEKGDRLAVVACGPGGMMLDVRKAVADNLRAEGPSLELWSEHFGW</sequence>
<evidence type="ECO:0000256" key="10">
    <source>
        <dbReference type="SAM" id="Phobius"/>
    </source>
</evidence>
<dbReference type="InterPro" id="IPR013112">
    <property type="entry name" value="FAD-bd_8"/>
</dbReference>
<protein>
    <submittedName>
        <fullName evidence="14">Related to ferric-chelate reductase</fullName>
    </submittedName>
</protein>
<feature type="transmembrane region" description="Helical" evidence="10">
    <location>
        <begin position="184"/>
        <end position="203"/>
    </location>
</feature>
<reference evidence="14 15" key="1">
    <citation type="submission" date="2016-03" db="EMBL/GenBank/DDBJ databases">
        <authorList>
            <person name="Ploux O."/>
        </authorList>
    </citation>
    <scope>NUCLEOTIDE SEQUENCE [LARGE SCALE GENOMIC DNA]</scope>
    <source>
        <strain evidence="14 15">UAMH 11012</strain>
    </source>
</reference>
<dbReference type="AlphaFoldDB" id="A0A1L7WHQ0"/>
<comment type="subcellular location">
    <subcellularLocation>
        <location evidence="1">Membrane</location>
        <topology evidence="1">Multi-pass membrane protein</topology>
    </subcellularLocation>
</comment>
<keyword evidence="6" id="KW-0560">Oxidoreductase</keyword>
<evidence type="ECO:0000256" key="3">
    <source>
        <dbReference type="ARBA" id="ARBA00022692"/>
    </source>
</evidence>
<dbReference type="InterPro" id="IPR039261">
    <property type="entry name" value="FNR_nucleotide-bd"/>
</dbReference>
<evidence type="ECO:0000256" key="4">
    <source>
        <dbReference type="ARBA" id="ARBA00022982"/>
    </source>
</evidence>
<dbReference type="CDD" id="cd06186">
    <property type="entry name" value="NOX_Duox_like_FAD_NADP"/>
    <property type="match status" value="1"/>
</dbReference>
<evidence type="ECO:0000313" key="15">
    <source>
        <dbReference type="Proteomes" id="UP000184330"/>
    </source>
</evidence>
<dbReference type="Pfam" id="PF01794">
    <property type="entry name" value="Ferric_reduct"/>
    <property type="match status" value="1"/>
</dbReference>
<dbReference type="EMBL" id="FJOG01000002">
    <property type="protein sequence ID" value="CZR52291.1"/>
    <property type="molecule type" value="Genomic_DNA"/>
</dbReference>
<feature type="domain" description="Ferric oxidoreductase" evidence="11">
    <location>
        <begin position="111"/>
        <end position="224"/>
    </location>
</feature>
<dbReference type="PANTHER" id="PTHR32361:SF28">
    <property type="entry name" value="FRP1P"/>
    <property type="match status" value="1"/>
</dbReference>
<evidence type="ECO:0000259" key="13">
    <source>
        <dbReference type="Pfam" id="PF08030"/>
    </source>
</evidence>
<feature type="compositionally biased region" description="Low complexity" evidence="9">
    <location>
        <begin position="432"/>
        <end position="448"/>
    </location>
</feature>
<proteinExistence type="predicted"/>
<keyword evidence="2" id="KW-0813">Transport</keyword>
<evidence type="ECO:0000256" key="7">
    <source>
        <dbReference type="ARBA" id="ARBA00023065"/>
    </source>
</evidence>
<dbReference type="PANTHER" id="PTHR32361">
    <property type="entry name" value="FERRIC/CUPRIC REDUCTASE TRANSMEMBRANE COMPONENT"/>
    <property type="match status" value="1"/>
</dbReference>
<evidence type="ECO:0000256" key="6">
    <source>
        <dbReference type="ARBA" id="ARBA00023002"/>
    </source>
</evidence>
<evidence type="ECO:0000256" key="5">
    <source>
        <dbReference type="ARBA" id="ARBA00022989"/>
    </source>
</evidence>
<dbReference type="Pfam" id="PF08022">
    <property type="entry name" value="FAD_binding_8"/>
    <property type="match status" value="1"/>
</dbReference>
<keyword evidence="7" id="KW-0406">Ion transport</keyword>
<feature type="region of interest" description="Disordered" evidence="9">
    <location>
        <begin position="431"/>
        <end position="474"/>
    </location>
</feature>
<organism evidence="14 15">
    <name type="scientific">Phialocephala subalpina</name>
    <dbReference type="NCBI Taxonomy" id="576137"/>
    <lineage>
        <taxon>Eukaryota</taxon>
        <taxon>Fungi</taxon>
        <taxon>Dikarya</taxon>
        <taxon>Ascomycota</taxon>
        <taxon>Pezizomycotina</taxon>
        <taxon>Leotiomycetes</taxon>
        <taxon>Helotiales</taxon>
        <taxon>Mollisiaceae</taxon>
        <taxon>Phialocephala</taxon>
        <taxon>Phialocephala fortinii species complex</taxon>
    </lineage>
</organism>
<feature type="transmembrane region" description="Helical" evidence="10">
    <location>
        <begin position="111"/>
        <end position="129"/>
    </location>
</feature>
<dbReference type="GO" id="GO:0006879">
    <property type="term" value="P:intracellular iron ion homeostasis"/>
    <property type="evidence" value="ECO:0007669"/>
    <property type="project" value="TreeGrafter"/>
</dbReference>
<feature type="transmembrane region" description="Helical" evidence="10">
    <location>
        <begin position="209"/>
        <end position="227"/>
    </location>
</feature>
<evidence type="ECO:0000256" key="8">
    <source>
        <dbReference type="ARBA" id="ARBA00023136"/>
    </source>
</evidence>
<dbReference type="InterPro" id="IPR051410">
    <property type="entry name" value="Ferric/Cupric_Reductase"/>
</dbReference>
<feature type="transmembrane region" description="Helical" evidence="10">
    <location>
        <begin position="149"/>
        <end position="172"/>
    </location>
</feature>